<accession>V9M0G6</accession>
<feature type="region of interest" description="Disordered" evidence="5">
    <location>
        <begin position="2245"/>
        <end position="2319"/>
    </location>
</feature>
<feature type="compositionally biased region" description="Basic residues" evidence="5">
    <location>
        <begin position="1345"/>
        <end position="1358"/>
    </location>
</feature>
<dbReference type="GO" id="GO:0006032">
    <property type="term" value="P:chitin catabolic process"/>
    <property type="evidence" value="ECO:0007669"/>
    <property type="project" value="InterPro"/>
</dbReference>
<organism evidence="7 8">
    <name type="scientific">Vibrio phage VP4B</name>
    <dbReference type="NCBI Taxonomy" id="1262540"/>
    <lineage>
        <taxon>Viruses</taxon>
        <taxon>Duplodnaviria</taxon>
        <taxon>Heunggongvirae</taxon>
        <taxon>Uroviricota</taxon>
        <taxon>Caudoviricetes</taxon>
        <taxon>Chimalliviridae</taxon>
        <taxon>Gorgonvirinae</taxon>
        <taxon>Tidunavirus</taxon>
        <taxon>Tidunavirus VP4B</taxon>
    </lineage>
</organism>
<keyword evidence="2" id="KW-0119">Carbohydrate metabolism</keyword>
<reference evidence="7 8" key="1">
    <citation type="submission" date="2012-11" db="EMBL/GenBank/DDBJ databases">
        <title>Complete genome sequence of a novel phiKZ-like Vibrio phage.</title>
        <authorList>
            <person name="Luo Z."/>
            <person name="Yu Y."/>
        </authorList>
    </citation>
    <scope>NUCLEOTIDE SEQUENCE [LARGE SCALE GENOMIC DNA]</scope>
</reference>
<dbReference type="GO" id="GO:0016998">
    <property type="term" value="P:cell wall macromolecule catabolic process"/>
    <property type="evidence" value="ECO:0007669"/>
    <property type="project" value="InterPro"/>
</dbReference>
<dbReference type="PANTHER" id="PTHR22595">
    <property type="entry name" value="CHITINASE-RELATED"/>
    <property type="match status" value="1"/>
</dbReference>
<dbReference type="KEGG" id="vg:40102890"/>
<feature type="domain" description="Glycoside hydrolase family 19 catalytic" evidence="6">
    <location>
        <begin position="2068"/>
        <end position="2123"/>
    </location>
</feature>
<keyword evidence="1" id="KW-0378">Hydrolase</keyword>
<dbReference type="PANTHER" id="PTHR22595:SF197">
    <property type="entry name" value="CHITINASE FAMILY PROTEIN"/>
    <property type="match status" value="1"/>
</dbReference>
<evidence type="ECO:0000256" key="3">
    <source>
        <dbReference type="ARBA" id="ARBA00023295"/>
    </source>
</evidence>
<protein>
    <recommendedName>
        <fullName evidence="6">Glycoside hydrolase family 19 catalytic domain-containing protein</fullName>
    </recommendedName>
</protein>
<dbReference type="Proteomes" id="UP000272155">
    <property type="component" value="Segment"/>
</dbReference>
<feature type="region of interest" description="Disordered" evidence="5">
    <location>
        <begin position="1872"/>
        <end position="1938"/>
    </location>
</feature>
<dbReference type="GO" id="GO:0004568">
    <property type="term" value="F:chitinase activity"/>
    <property type="evidence" value="ECO:0007669"/>
    <property type="project" value="InterPro"/>
</dbReference>
<sequence>MATDNDWGDDFLDGDFDFDYDFDGNKDQGFLKSVSKGFFSSLKSNTIGDTDAKIKTLRRILPSSFGTTFNFYRDLDRRKKEAFKEFKENSAELMGDLAFLSGTLSESLRDRLPNKIVDGLEEFSQKDFSDWEKEGEYREPGLSMETVTEDMEQQMLEALETQSSITVEATDTMTRVMSSIGSKQLSAGLQNNEQLYEVNANLQRLYDYQMNVQAKREGIKLNLMTRQFLTSAKYFKFMEASQHRMIAELKDITKNTGLSDYEKTSAIQATKGRIRDNVLKTSLSRAGGFGNAIGELISKDSINEGLEVLGSLTGDLRFAAEMSQGAGINAGEMIGSMIGQYVVERGPEFLGTPAGKRLVNKLRVKYPEQAKKFDEMHKSLTEFGDTLSYSTKALGTVLGRHYQETGMMDLPDQTYEEYLEDLPADKDPIPKALWYTIRKATQAAGGAFNLIGENAQESQGSLYQIQEKTLASLKDNSVWSIHDSRSLTEEIPTLLSEIHNSVEKIRTGNDNEAKLRYDYRTSRVTTTDNLNKQVERIVTPTWELNSYADSAKSIAKDIDTDGVLSKEALDALSLRLARESDKGNIFNPYDYIRMQTDEYLNEDHAQEIEDLIRARFQITDEELARTQENTLDGLMARLVVPTAEGKELLHRLSERTESLKNYTPDVSKKIDLVRSLGLDEGLKSSGYVKVDEKTNKEYVNQELIWKQLHDQITGKGHDLSLPKVPERYSVDTKEELGGRTRYTPTPLNNSQTPYPFSDGFSSTQVSPLPLQEEVSGILSNIMDTLVEIQSNTKLLQAIHGNDKAGVGLNLDPMLDLMTTNNTTLAEISQTQNEQLAVLRKLKAVTTVGTDGLDKEETTPEKQQEQKDKQSLIERLRGIVPADIFNKGVESLIANKPMVLGGLLGGLGVTAMSNPKAAALLAGGAAVATLYGKLNNIANAGNTPNEDEDLYDEDGNEVLYASKKNAGDYYDQASRKVIKSWKDIKGTVIDLSKGSSAIAASGKRLMGKLFGPDGREIILDGVHQFKSFVSKTFKAIDPVGKAKQVAATLGTEMDQLNVYLKGDTEPVLTRRGFKNGWYYDAEGNEIKGWKEITGPVYDQEGNELISLEDLNDGLQTVGGVTLNSLSKAGSALTKMIGRGSNWLQTEGRDKLGSKILGKDVEVIRGDGKYEPITSRLDSIYALMGKHWGEDTRMPTKESFGPKVKAQMESLVDDDEDVRPDKPGVRLNSLADKIRRKKEAKKTQFQDSVIDIADTLRPKDENGKPKKDGGIFGSLLGMAGGGLFAMFKKFLGLGISGFSTMMKLNGTIAKGLFSLGKVLTGALLGRRAKDGVDDIMDGMDGSGNDRKGKKHRGRKGRGRFPRLGKMGGLTKVGLGAGLMFGGDMALDAARDALDPEEGSITDKVLDYSSVGLDVAGLGMTASAIAGMAGTSLGGIAAASAPFLLNPITLGVVGAGLAGYAAYKYFTASDLTTQQKLRMAQYGIDAQHEELINEVLKLEAQLENYVSINDNQANFSESTPFNKILSPFFASRQTQQGLQDGVTWFGKRFKPIFLIYQAAMRQLHCQNFKQYDEAKHLNVAVVAKKANEDILNVNPNPYRIQVWISPEVYALDYADTMAQVNRYFEAFKKSADKTNMFEKLPDDLMIKDTKHQIKENEEKGMLSTAWAKLTGDYVDQEKQDKLDTWFKQPEVIKDIDVSDMLPGDRPVAIITAFRLAAYGNDENMPWRVEAVLKLERWMESRMTFASGKAQYHDTDEAFWKAFAMTFRITSKRGRELALRWFNYRFLPVYTAWYETCRNQRGGDPSKVWKTLSSTAKFRFARRVSEMTVLIDERVRSLFGIDEAPFEGERSCGMTTKVKRLMTALELKANEAKIKDPDLEQSLTRPTRPTDDSVYAPTPGTMTADPNAKPDFEALRGGVATPGQMRDKAKPRGRKKREQQWARNQLSGELDQIKVNTDRKYDAGVKLKPGDDKGVSLDKDQMVKVLIQEMVKRGHTDPREIAEMLALTDYETGGFKATAENMRYSNAQRARNLFRKLKKFNIRQVEDIIRQGPVAFANAVYNGWLGNTDSENDGWLYRGRGLVQLTGKDNYEKAGADLGIDIVNNPRLVSEDPETMAKTAIWFYENNPQMRSIKDHGDFTFAARGLNGGKALPGMGKRERLYNDYLNNLLNGELTKDLLPSEENTPYDSAPGMSETEKHINDYVDNHMTKSEMEDRVGQRIAEKSKQYKNGVLVDNKFTRGNALASALPKDALAKEERAATTPKPIPTPSLDDTPAQASAAVKVNRTPASKTTATDQPVKTVSVPKSTTPKPEDVEVPKSLAPAEPVKVEADVKLKPETEAALSSQSQILAQILNAINEGNNQAARKQQATVNPF</sequence>
<keyword evidence="4" id="KW-0624">Polysaccharide degradation</keyword>
<dbReference type="Gene3D" id="1.10.530.10">
    <property type="match status" value="1"/>
</dbReference>
<dbReference type="Pfam" id="PF00182">
    <property type="entry name" value="Glyco_hydro_19"/>
    <property type="match status" value="1"/>
</dbReference>
<evidence type="ECO:0000256" key="5">
    <source>
        <dbReference type="SAM" id="MobiDB-lite"/>
    </source>
</evidence>
<evidence type="ECO:0000256" key="1">
    <source>
        <dbReference type="ARBA" id="ARBA00022801"/>
    </source>
</evidence>
<dbReference type="InterPro" id="IPR000726">
    <property type="entry name" value="Glyco_hydro_19_cat"/>
</dbReference>
<dbReference type="GO" id="GO:0000272">
    <property type="term" value="P:polysaccharide catabolic process"/>
    <property type="evidence" value="ECO:0007669"/>
    <property type="project" value="UniProtKB-KW"/>
</dbReference>
<evidence type="ECO:0000256" key="2">
    <source>
        <dbReference type="ARBA" id="ARBA00023277"/>
    </source>
</evidence>
<evidence type="ECO:0000313" key="7">
    <source>
        <dbReference type="EMBL" id="AGB07128.1"/>
    </source>
</evidence>
<feature type="compositionally biased region" description="Polar residues" evidence="5">
    <location>
        <begin position="2283"/>
        <end position="2306"/>
    </location>
</feature>
<evidence type="ECO:0000313" key="8">
    <source>
        <dbReference type="Proteomes" id="UP000272155"/>
    </source>
</evidence>
<proteinExistence type="predicted"/>
<dbReference type="GeneID" id="40102890"/>
<name>V9M0G6_9CAUD</name>
<dbReference type="RefSeq" id="YP_009625990.1">
    <property type="nucleotide sequence ID" value="NC_042136.1"/>
</dbReference>
<dbReference type="InterPro" id="IPR023346">
    <property type="entry name" value="Lysozyme-like_dom_sf"/>
</dbReference>
<dbReference type="SUPFAM" id="SSF53955">
    <property type="entry name" value="Lysozyme-like"/>
    <property type="match status" value="1"/>
</dbReference>
<evidence type="ECO:0000256" key="4">
    <source>
        <dbReference type="ARBA" id="ARBA00023326"/>
    </source>
</evidence>
<feature type="region of interest" description="Disordered" evidence="5">
    <location>
        <begin position="1333"/>
        <end position="1358"/>
    </location>
</feature>
<keyword evidence="3" id="KW-0326">Glycosidase</keyword>
<dbReference type="EMBL" id="KC131130">
    <property type="protein sequence ID" value="AGB07128.1"/>
    <property type="molecule type" value="Genomic_DNA"/>
</dbReference>
<keyword evidence="8" id="KW-1185">Reference proteome</keyword>
<evidence type="ECO:0000259" key="6">
    <source>
        <dbReference type="Pfam" id="PF00182"/>
    </source>
</evidence>